<feature type="region of interest" description="Disordered" evidence="1">
    <location>
        <begin position="1"/>
        <end position="123"/>
    </location>
</feature>
<dbReference type="EMBL" id="AP027731">
    <property type="protein sequence ID" value="BDZ47467.1"/>
    <property type="molecule type" value="Genomic_DNA"/>
</dbReference>
<gene>
    <name evidence="2" type="ORF">GCM10025866_33760</name>
</gene>
<dbReference type="Proteomes" id="UP001321498">
    <property type="component" value="Chromosome"/>
</dbReference>
<accession>A0ABN6XR33</accession>
<proteinExistence type="predicted"/>
<sequence length="131" mass="14734">MDDAGPFERNVDEAGVTEEELPDASVDDRRERPDKHHEREKQTRHAPGPLESDSSGEAANHADGRDYEYEDGRVAERGEEAALLEGPDQIPKPHEVPLAIEGARGDVTHAHPDQIHQRKEGQCCEEKRCWH</sequence>
<keyword evidence="3" id="KW-1185">Reference proteome</keyword>
<feature type="compositionally biased region" description="Basic and acidic residues" evidence="1">
    <location>
        <begin position="103"/>
        <end position="123"/>
    </location>
</feature>
<feature type="compositionally biased region" description="Basic and acidic residues" evidence="1">
    <location>
        <begin position="60"/>
        <end position="80"/>
    </location>
</feature>
<reference evidence="3" key="1">
    <citation type="journal article" date="2019" name="Int. J. Syst. Evol. Microbiol.">
        <title>The Global Catalogue of Microorganisms (GCM) 10K type strain sequencing project: providing services to taxonomists for standard genome sequencing and annotation.</title>
        <authorList>
            <consortium name="The Broad Institute Genomics Platform"/>
            <consortium name="The Broad Institute Genome Sequencing Center for Infectious Disease"/>
            <person name="Wu L."/>
            <person name="Ma J."/>
        </authorList>
    </citation>
    <scope>NUCLEOTIDE SEQUENCE [LARGE SCALE GENOMIC DNA]</scope>
    <source>
        <strain evidence="3">NBRC 108725</strain>
    </source>
</reference>
<name>A0ABN6XR33_9MICO</name>
<evidence type="ECO:0000313" key="2">
    <source>
        <dbReference type="EMBL" id="BDZ47467.1"/>
    </source>
</evidence>
<protein>
    <submittedName>
        <fullName evidence="2">Uncharacterized protein</fullName>
    </submittedName>
</protein>
<organism evidence="2 3">
    <name type="scientific">Naasia aerilata</name>
    <dbReference type="NCBI Taxonomy" id="1162966"/>
    <lineage>
        <taxon>Bacteria</taxon>
        <taxon>Bacillati</taxon>
        <taxon>Actinomycetota</taxon>
        <taxon>Actinomycetes</taxon>
        <taxon>Micrococcales</taxon>
        <taxon>Microbacteriaceae</taxon>
        <taxon>Naasia</taxon>
    </lineage>
</organism>
<evidence type="ECO:0000313" key="3">
    <source>
        <dbReference type="Proteomes" id="UP001321498"/>
    </source>
</evidence>
<feature type="compositionally biased region" description="Basic and acidic residues" evidence="1">
    <location>
        <begin position="26"/>
        <end position="43"/>
    </location>
</feature>
<evidence type="ECO:0000256" key="1">
    <source>
        <dbReference type="SAM" id="MobiDB-lite"/>
    </source>
</evidence>